<feature type="region of interest" description="Disordered" evidence="1">
    <location>
        <begin position="264"/>
        <end position="286"/>
    </location>
</feature>
<feature type="domain" description="F-box" evidence="3">
    <location>
        <begin position="24"/>
        <end position="59"/>
    </location>
</feature>
<dbReference type="Pfam" id="PF12937">
    <property type="entry name" value="F-box-like"/>
    <property type="match status" value="1"/>
</dbReference>
<dbReference type="InterPro" id="IPR045283">
    <property type="entry name" value="AT3G44326-like"/>
</dbReference>
<feature type="compositionally biased region" description="Basic and acidic residues" evidence="1">
    <location>
        <begin position="264"/>
        <end position="284"/>
    </location>
</feature>
<keyword evidence="2" id="KW-0472">Membrane</keyword>
<dbReference type="AlphaFoldDB" id="A0A1J3DPV7"/>
<dbReference type="PANTHER" id="PTHR33736">
    <property type="entry name" value="F-BOX PROTEIN-RELATED"/>
    <property type="match status" value="1"/>
</dbReference>
<evidence type="ECO:0000313" key="4">
    <source>
        <dbReference type="EMBL" id="JAU19789.1"/>
    </source>
</evidence>
<proteinExistence type="predicted"/>
<accession>A0A1J3DPV7</accession>
<dbReference type="PANTHER" id="PTHR33736:SF13">
    <property type="entry name" value="OS11G0155100 PROTEIN"/>
    <property type="match status" value="1"/>
</dbReference>
<protein>
    <submittedName>
        <fullName evidence="4">Putative F-box protein</fullName>
    </submittedName>
</protein>
<evidence type="ECO:0000256" key="2">
    <source>
        <dbReference type="SAM" id="Phobius"/>
    </source>
</evidence>
<gene>
    <name evidence="4" type="ORF">GA_TR17188_c0_g1_i1_g.55041</name>
</gene>
<dbReference type="Gene3D" id="1.20.1280.50">
    <property type="match status" value="1"/>
</dbReference>
<dbReference type="EMBL" id="GEVI01012531">
    <property type="protein sequence ID" value="JAU19789.1"/>
    <property type="molecule type" value="Transcribed_RNA"/>
</dbReference>
<dbReference type="InterPro" id="IPR036047">
    <property type="entry name" value="F-box-like_dom_sf"/>
</dbReference>
<reference evidence="4" key="1">
    <citation type="submission" date="2016-07" db="EMBL/GenBank/DDBJ databases">
        <title>De novo transcriptome assembly of four accessions of the metal hyperaccumulator plant Noccaea caerulescens.</title>
        <authorList>
            <person name="Blande D."/>
            <person name="Halimaa P."/>
            <person name="Tervahauta A.I."/>
            <person name="Aarts M.G."/>
            <person name="Karenlampi S.O."/>
        </authorList>
    </citation>
    <scope>NUCLEOTIDE SEQUENCE</scope>
</reference>
<sequence length="321" mass="35918">MAVSSSCTVTDLISTVHHDIIEAHILTRLDGPTLASVSCASSHLHELASNDILWSNICRSTWPSVSRAISDASRSFFSDVYSVLDTAASVSDLDRPFPELVSAVDIHYRGKLILSRVVKTETTTAWYQSSPLRIDMVDPKDTVETPIKRGRRTEDTCRDLEQHLTLSWVVIDPIGKRAANLSSHRPVSVQRNWISGEIEAKFATVVESASPDETVECGITVVTCGEEEMHVKEVSLKVEKMEGTHLNGKDSLVILRSVIEGKRGNGRRRETESKKRHDEFMEKKRERKEKKMKTDLVFDILTVAFGILGFGSFVGFCLWSR</sequence>
<keyword evidence="2" id="KW-0812">Transmembrane</keyword>
<evidence type="ECO:0000256" key="1">
    <source>
        <dbReference type="SAM" id="MobiDB-lite"/>
    </source>
</evidence>
<evidence type="ECO:0000259" key="3">
    <source>
        <dbReference type="Pfam" id="PF12937"/>
    </source>
</evidence>
<keyword evidence="2" id="KW-1133">Transmembrane helix</keyword>
<name>A0A1J3DPV7_NOCCA</name>
<feature type="transmembrane region" description="Helical" evidence="2">
    <location>
        <begin position="296"/>
        <end position="319"/>
    </location>
</feature>
<organism evidence="4">
    <name type="scientific">Noccaea caerulescens</name>
    <name type="common">Alpine penny-cress</name>
    <name type="synonym">Thlaspi caerulescens</name>
    <dbReference type="NCBI Taxonomy" id="107243"/>
    <lineage>
        <taxon>Eukaryota</taxon>
        <taxon>Viridiplantae</taxon>
        <taxon>Streptophyta</taxon>
        <taxon>Embryophyta</taxon>
        <taxon>Tracheophyta</taxon>
        <taxon>Spermatophyta</taxon>
        <taxon>Magnoliopsida</taxon>
        <taxon>eudicotyledons</taxon>
        <taxon>Gunneridae</taxon>
        <taxon>Pentapetalae</taxon>
        <taxon>rosids</taxon>
        <taxon>malvids</taxon>
        <taxon>Brassicales</taxon>
        <taxon>Brassicaceae</taxon>
        <taxon>Coluteocarpeae</taxon>
        <taxon>Noccaea</taxon>
    </lineage>
</organism>
<dbReference type="InterPro" id="IPR001810">
    <property type="entry name" value="F-box_dom"/>
</dbReference>
<dbReference type="SUPFAM" id="SSF81383">
    <property type="entry name" value="F-box domain"/>
    <property type="match status" value="1"/>
</dbReference>